<dbReference type="Proteomes" id="UP000199679">
    <property type="component" value="Chromosome I"/>
</dbReference>
<dbReference type="Pfam" id="PF12146">
    <property type="entry name" value="Hydrolase_4"/>
    <property type="match status" value="1"/>
</dbReference>
<dbReference type="InterPro" id="IPR029058">
    <property type="entry name" value="AB_hydrolase_fold"/>
</dbReference>
<keyword evidence="5" id="KW-1185">Reference proteome</keyword>
<dbReference type="Gene3D" id="3.10.450.590">
    <property type="match status" value="1"/>
</dbReference>
<dbReference type="GO" id="GO:0052689">
    <property type="term" value="F:carboxylic ester hydrolase activity"/>
    <property type="evidence" value="ECO:0007669"/>
    <property type="project" value="TreeGrafter"/>
</dbReference>
<dbReference type="Pfam" id="PF13026">
    <property type="entry name" value="DUF3887"/>
    <property type="match status" value="1"/>
</dbReference>
<dbReference type="PANTHER" id="PTHR43265:SF1">
    <property type="entry name" value="ESTERASE ESTD"/>
    <property type="match status" value="1"/>
</dbReference>
<evidence type="ECO:0000259" key="2">
    <source>
        <dbReference type="Pfam" id="PF12146"/>
    </source>
</evidence>
<organism evidence="4 5">
    <name type="scientific">Mucilaginibacter mallensis</name>
    <dbReference type="NCBI Taxonomy" id="652787"/>
    <lineage>
        <taxon>Bacteria</taxon>
        <taxon>Pseudomonadati</taxon>
        <taxon>Bacteroidota</taxon>
        <taxon>Sphingobacteriia</taxon>
        <taxon>Sphingobacteriales</taxon>
        <taxon>Sphingobacteriaceae</taxon>
        <taxon>Mucilaginibacter</taxon>
    </lineage>
</organism>
<keyword evidence="1" id="KW-0732">Signal</keyword>
<accession>A0A1H1PCY1</accession>
<evidence type="ECO:0000259" key="3">
    <source>
        <dbReference type="Pfam" id="PF13026"/>
    </source>
</evidence>
<feature type="signal peptide" evidence="1">
    <location>
        <begin position="1"/>
        <end position="21"/>
    </location>
</feature>
<evidence type="ECO:0008006" key="6">
    <source>
        <dbReference type="Google" id="ProtNLM"/>
    </source>
</evidence>
<dbReference type="InterPro" id="IPR053145">
    <property type="entry name" value="AB_hydrolase_Est10"/>
</dbReference>
<gene>
    <name evidence="4" type="ORF">SAMN05216490_0518</name>
</gene>
<evidence type="ECO:0000313" key="5">
    <source>
        <dbReference type="Proteomes" id="UP000199679"/>
    </source>
</evidence>
<dbReference type="SUPFAM" id="SSF53474">
    <property type="entry name" value="alpha/beta-Hydrolases"/>
    <property type="match status" value="1"/>
</dbReference>
<dbReference type="STRING" id="652787.SAMN05216490_0518"/>
<name>A0A1H1PCY1_MUCMA</name>
<feature type="domain" description="DUF3887" evidence="3">
    <location>
        <begin position="32"/>
        <end position="115"/>
    </location>
</feature>
<dbReference type="AlphaFoldDB" id="A0A1H1PCY1"/>
<dbReference type="Gene3D" id="3.40.50.1820">
    <property type="entry name" value="alpha/beta hydrolase"/>
    <property type="match status" value="1"/>
</dbReference>
<proteinExistence type="predicted"/>
<feature type="domain" description="Serine aminopeptidase S33" evidence="2">
    <location>
        <begin position="187"/>
        <end position="368"/>
    </location>
</feature>
<dbReference type="InterPro" id="IPR022742">
    <property type="entry name" value="Hydrolase_4"/>
</dbReference>
<reference evidence="4 5" key="1">
    <citation type="submission" date="2016-10" db="EMBL/GenBank/DDBJ databases">
        <authorList>
            <person name="de Groot N.N."/>
        </authorList>
    </citation>
    <scope>NUCLEOTIDE SEQUENCE [LARGE SCALE GENOMIC DNA]</scope>
    <source>
        <strain evidence="4 5">MP1X4</strain>
    </source>
</reference>
<feature type="chain" id="PRO_5009256415" description="Serine aminopeptidase S33 domain-containing protein" evidence="1">
    <location>
        <begin position="22"/>
        <end position="428"/>
    </location>
</feature>
<dbReference type="PANTHER" id="PTHR43265">
    <property type="entry name" value="ESTERASE ESTD"/>
    <property type="match status" value="1"/>
</dbReference>
<dbReference type="InterPro" id="IPR024981">
    <property type="entry name" value="DUF3887"/>
</dbReference>
<dbReference type="EMBL" id="LT629740">
    <property type="protein sequence ID" value="SDS08865.1"/>
    <property type="molecule type" value="Genomic_DNA"/>
</dbReference>
<dbReference type="RefSeq" id="WP_172829202.1">
    <property type="nucleotide sequence ID" value="NZ_LT629740.1"/>
</dbReference>
<protein>
    <recommendedName>
        <fullName evidence="6">Serine aminopeptidase S33 domain-containing protein</fullName>
    </recommendedName>
</protein>
<evidence type="ECO:0000256" key="1">
    <source>
        <dbReference type="SAM" id="SignalP"/>
    </source>
</evidence>
<sequence>MKKVVFIFLTLFFTASVFAQAAPAAYEVVLNNFVKFYNAGEADSVFMMFSPEMKAAEPLDKFTSTTAQLKEQLGSLDQTTFAKYTQPVSAYKAKFKNGIFMLNLALNNDGKITGLFLKPQDEPAASTTSVDPSVTESPIALKTMAGSIAGTLTMPKTVNGKIPVVLIIAGSGATDRDGNCKNPVITANSYQLLAAALGKAGIASLRYDKRMVGQSVSADKENQMRFEDYIDDATALIGMLNDDGRFSKIIIAGHGQGALVGMMSVPDEPIKGFISLEGAGDPADKVLTEQMKSQPSYLGDEFKAMLDTLRKGKMTNNIDPALYYVARPSIQMFLMSWCRYDPQREIKKVKMPMLIIQGTTDLLYPVTQGLKLKSAKSNATYTIVRGMNYVLKDAPADREPNIATYQKPDLPLNQEMVTAVVDFINGLK</sequence>
<evidence type="ECO:0000313" key="4">
    <source>
        <dbReference type="EMBL" id="SDS08865.1"/>
    </source>
</evidence>